<dbReference type="RefSeq" id="WP_252467918.1">
    <property type="nucleotide sequence ID" value="NZ_JALBWM010000051.1"/>
</dbReference>
<organism evidence="8 9">
    <name type="scientific">Microbulbifer okhotskensis</name>
    <dbReference type="NCBI Taxonomy" id="2926617"/>
    <lineage>
        <taxon>Bacteria</taxon>
        <taxon>Pseudomonadati</taxon>
        <taxon>Pseudomonadota</taxon>
        <taxon>Gammaproteobacteria</taxon>
        <taxon>Cellvibrionales</taxon>
        <taxon>Microbulbiferaceae</taxon>
        <taxon>Microbulbifer</taxon>
    </lineage>
</organism>
<proteinExistence type="inferred from homology"/>
<dbReference type="Pfam" id="PF08281">
    <property type="entry name" value="Sigma70_r4_2"/>
    <property type="match status" value="1"/>
</dbReference>
<dbReference type="GO" id="GO:0006352">
    <property type="term" value="P:DNA-templated transcription initiation"/>
    <property type="evidence" value="ECO:0007669"/>
    <property type="project" value="InterPro"/>
</dbReference>
<evidence type="ECO:0000313" key="9">
    <source>
        <dbReference type="Proteomes" id="UP001139028"/>
    </source>
</evidence>
<dbReference type="Gene3D" id="1.10.10.10">
    <property type="entry name" value="Winged helix-like DNA-binding domain superfamily/Winged helix DNA-binding domain"/>
    <property type="match status" value="1"/>
</dbReference>
<dbReference type="GO" id="GO:0003677">
    <property type="term" value="F:DNA binding"/>
    <property type="evidence" value="ECO:0007669"/>
    <property type="project" value="UniProtKB-KW"/>
</dbReference>
<dbReference type="Proteomes" id="UP001139028">
    <property type="component" value="Unassembled WGS sequence"/>
</dbReference>
<dbReference type="PANTHER" id="PTHR43133:SF8">
    <property type="entry name" value="RNA POLYMERASE SIGMA FACTOR HI_1459-RELATED"/>
    <property type="match status" value="1"/>
</dbReference>
<evidence type="ECO:0000256" key="4">
    <source>
        <dbReference type="ARBA" id="ARBA00023125"/>
    </source>
</evidence>
<evidence type="ECO:0000313" key="8">
    <source>
        <dbReference type="EMBL" id="MCO1335150.1"/>
    </source>
</evidence>
<name>A0A9X2EPV8_9GAMM</name>
<feature type="domain" description="RNA polymerase sigma factor 70 region 4 type 2" evidence="7">
    <location>
        <begin position="112"/>
        <end position="162"/>
    </location>
</feature>
<comment type="similarity">
    <text evidence="1">Belongs to the sigma-70 factor family. ECF subfamily.</text>
</comment>
<keyword evidence="5" id="KW-0804">Transcription</keyword>
<dbReference type="InterPro" id="IPR013249">
    <property type="entry name" value="RNA_pol_sigma70_r4_t2"/>
</dbReference>
<reference evidence="8" key="1">
    <citation type="journal article" date="2022" name="Arch. Microbiol.">
        <title>Microbulbifer okhotskensis sp. nov., isolated from a deep bottom sediment of the Okhotsk Sea.</title>
        <authorList>
            <person name="Romanenko L."/>
            <person name="Kurilenko V."/>
            <person name="Otstavnykh N."/>
            <person name="Velansky P."/>
            <person name="Isaeva M."/>
            <person name="Mikhailov V."/>
        </authorList>
    </citation>
    <scope>NUCLEOTIDE SEQUENCE</scope>
    <source>
        <strain evidence="8">OS29</strain>
    </source>
</reference>
<protein>
    <submittedName>
        <fullName evidence="8">Sigma-70 family RNA polymerase sigma factor</fullName>
    </submittedName>
</protein>
<gene>
    <name evidence="8" type="ORF">MO867_12490</name>
</gene>
<dbReference type="SUPFAM" id="SSF88946">
    <property type="entry name" value="Sigma2 domain of RNA polymerase sigma factors"/>
    <property type="match status" value="1"/>
</dbReference>
<keyword evidence="3" id="KW-0731">Sigma factor</keyword>
<keyword evidence="4" id="KW-0238">DNA-binding</keyword>
<comment type="caution">
    <text evidence="8">The sequence shown here is derived from an EMBL/GenBank/DDBJ whole genome shotgun (WGS) entry which is preliminary data.</text>
</comment>
<evidence type="ECO:0000256" key="5">
    <source>
        <dbReference type="ARBA" id="ARBA00023163"/>
    </source>
</evidence>
<dbReference type="SUPFAM" id="SSF88659">
    <property type="entry name" value="Sigma3 and sigma4 domains of RNA polymerase sigma factors"/>
    <property type="match status" value="1"/>
</dbReference>
<evidence type="ECO:0000259" key="6">
    <source>
        <dbReference type="Pfam" id="PF04542"/>
    </source>
</evidence>
<sequence>MENNYQNDVAQWVVKYGLGLRRYFASRVNLSDVDDLVQEVFTQLFVRITRHGKDIDNPKIYIYAVAKNLLISHGRHQKTRCGALHDSIDCKFDIPYLISPERTVMGIQAYSRVLEAILGLPPRAGTAFRFHRFEGMTYQAIAEQMGISKESVKELIQRALVRVRQAVEEAS</sequence>
<dbReference type="InterPro" id="IPR007627">
    <property type="entry name" value="RNA_pol_sigma70_r2"/>
</dbReference>
<evidence type="ECO:0000256" key="3">
    <source>
        <dbReference type="ARBA" id="ARBA00023082"/>
    </source>
</evidence>
<dbReference type="InterPro" id="IPR013324">
    <property type="entry name" value="RNA_pol_sigma_r3/r4-like"/>
</dbReference>
<accession>A0A9X2EPV8</accession>
<keyword evidence="9" id="KW-1185">Reference proteome</keyword>
<dbReference type="InterPro" id="IPR014284">
    <property type="entry name" value="RNA_pol_sigma-70_dom"/>
</dbReference>
<dbReference type="CDD" id="cd06171">
    <property type="entry name" value="Sigma70_r4"/>
    <property type="match status" value="1"/>
</dbReference>
<dbReference type="InterPro" id="IPR039425">
    <property type="entry name" value="RNA_pol_sigma-70-like"/>
</dbReference>
<evidence type="ECO:0000256" key="1">
    <source>
        <dbReference type="ARBA" id="ARBA00010641"/>
    </source>
</evidence>
<dbReference type="AlphaFoldDB" id="A0A9X2EPV8"/>
<dbReference type="InterPro" id="IPR013325">
    <property type="entry name" value="RNA_pol_sigma_r2"/>
</dbReference>
<dbReference type="PANTHER" id="PTHR43133">
    <property type="entry name" value="RNA POLYMERASE ECF-TYPE SIGMA FACTO"/>
    <property type="match status" value="1"/>
</dbReference>
<evidence type="ECO:0000256" key="2">
    <source>
        <dbReference type="ARBA" id="ARBA00023015"/>
    </source>
</evidence>
<keyword evidence="2" id="KW-0805">Transcription regulation</keyword>
<dbReference type="NCBIfam" id="TIGR02937">
    <property type="entry name" value="sigma70-ECF"/>
    <property type="match status" value="1"/>
</dbReference>
<dbReference type="GO" id="GO:0016987">
    <property type="term" value="F:sigma factor activity"/>
    <property type="evidence" value="ECO:0007669"/>
    <property type="project" value="UniProtKB-KW"/>
</dbReference>
<dbReference type="EMBL" id="JALBWM010000051">
    <property type="protein sequence ID" value="MCO1335150.1"/>
    <property type="molecule type" value="Genomic_DNA"/>
</dbReference>
<evidence type="ECO:0000259" key="7">
    <source>
        <dbReference type="Pfam" id="PF08281"/>
    </source>
</evidence>
<dbReference type="Gene3D" id="1.10.1740.10">
    <property type="match status" value="1"/>
</dbReference>
<dbReference type="InterPro" id="IPR036388">
    <property type="entry name" value="WH-like_DNA-bd_sf"/>
</dbReference>
<dbReference type="Pfam" id="PF04542">
    <property type="entry name" value="Sigma70_r2"/>
    <property type="match status" value="1"/>
</dbReference>
<feature type="domain" description="RNA polymerase sigma-70 region 2" evidence="6">
    <location>
        <begin position="21"/>
        <end position="78"/>
    </location>
</feature>